<evidence type="ECO:0000256" key="1">
    <source>
        <dbReference type="SAM" id="MobiDB-lite"/>
    </source>
</evidence>
<protein>
    <submittedName>
        <fullName evidence="2">Uncharacterized protein</fullName>
    </submittedName>
</protein>
<accession>A0A1J4P2W1</accession>
<feature type="region of interest" description="Disordered" evidence="1">
    <location>
        <begin position="92"/>
        <end position="111"/>
    </location>
</feature>
<dbReference type="Proteomes" id="UP000034196">
    <property type="component" value="Unassembled WGS sequence"/>
</dbReference>
<gene>
    <name evidence="2" type="ORF">WN71_007115</name>
</gene>
<organism evidence="2 3">
    <name type="scientific">Streptomyces mangrovisoli</name>
    <dbReference type="NCBI Taxonomy" id="1428628"/>
    <lineage>
        <taxon>Bacteria</taxon>
        <taxon>Bacillati</taxon>
        <taxon>Actinomycetota</taxon>
        <taxon>Actinomycetes</taxon>
        <taxon>Kitasatosporales</taxon>
        <taxon>Streptomycetaceae</taxon>
        <taxon>Streptomyces</taxon>
    </lineage>
</organism>
<comment type="caution">
    <text evidence="2">The sequence shown here is derived from an EMBL/GenBank/DDBJ whole genome shotgun (WGS) entry which is preliminary data.</text>
</comment>
<dbReference type="AlphaFoldDB" id="A0A1J4P2W1"/>
<dbReference type="RefSeq" id="WP_046585122.1">
    <property type="nucleotide sequence ID" value="NZ_LAVA02000015.1"/>
</dbReference>
<evidence type="ECO:0000313" key="3">
    <source>
        <dbReference type="Proteomes" id="UP000034196"/>
    </source>
</evidence>
<sequence length="111" mass="12034">MGDDGHIHVDIRVPGSNAAVRNLLAGTFGLAADLPSTVTTGCRQRVPFAMTSPRPDRVTCLPCREYAQRQHLRFAERLEHLAALPGSPVTPAQAARAAARHREIASRFGRP</sequence>
<reference evidence="2" key="1">
    <citation type="submission" date="2016-10" db="EMBL/GenBank/DDBJ databases">
        <title>Genome sequence of Streptomyces mangrovisoli MUSC 149.</title>
        <authorList>
            <person name="Lee L.-H."/>
            <person name="Ser H.-L."/>
        </authorList>
    </citation>
    <scope>NUCLEOTIDE SEQUENCE [LARGE SCALE GENOMIC DNA]</scope>
    <source>
        <strain evidence="2">MUSC 149</strain>
    </source>
</reference>
<dbReference type="OrthoDB" id="3626727at2"/>
<name>A0A1J4P2W1_9ACTN</name>
<proteinExistence type="predicted"/>
<keyword evidence="3" id="KW-1185">Reference proteome</keyword>
<evidence type="ECO:0000313" key="2">
    <source>
        <dbReference type="EMBL" id="OIJ68554.1"/>
    </source>
</evidence>
<dbReference type="EMBL" id="LAVA02000015">
    <property type="protein sequence ID" value="OIJ68554.1"/>
    <property type="molecule type" value="Genomic_DNA"/>
</dbReference>